<comment type="pathway">
    <text evidence="1">Amino-acid biosynthesis; L-asparagine biosynthesis; L-asparagine from L-aspartate (L-Gln route): step 1/1.</text>
</comment>
<evidence type="ECO:0000256" key="4">
    <source>
        <dbReference type="ARBA" id="ARBA00022741"/>
    </source>
</evidence>
<keyword evidence="5 9" id="KW-0067">ATP-binding</keyword>
<feature type="binding site" evidence="9">
    <location>
        <begin position="387"/>
        <end position="388"/>
    </location>
    <ligand>
        <name>ATP</name>
        <dbReference type="ChEBI" id="CHEBI:30616"/>
    </ligand>
</feature>
<evidence type="ECO:0000313" key="12">
    <source>
        <dbReference type="Proteomes" id="UP000593737"/>
    </source>
</evidence>
<comment type="similarity">
    <text evidence="2">Belongs to the asparagine synthetase family.</text>
</comment>
<dbReference type="PANTHER" id="PTHR43284">
    <property type="entry name" value="ASPARAGINE SYNTHETASE (GLUTAMINE-HYDROLYZING)"/>
    <property type="match status" value="1"/>
</dbReference>
<keyword evidence="6 8" id="KW-0315">Glutamine amidotransferase</keyword>
<evidence type="ECO:0000256" key="2">
    <source>
        <dbReference type="ARBA" id="ARBA00005752"/>
    </source>
</evidence>
<evidence type="ECO:0000259" key="10">
    <source>
        <dbReference type="PROSITE" id="PS51278"/>
    </source>
</evidence>
<feature type="binding site" evidence="9">
    <location>
        <position position="117"/>
    </location>
    <ligand>
        <name>L-glutamine</name>
        <dbReference type="ChEBI" id="CHEBI:58359"/>
    </ligand>
</feature>
<evidence type="ECO:0000256" key="6">
    <source>
        <dbReference type="ARBA" id="ARBA00022962"/>
    </source>
</evidence>
<feature type="domain" description="Glutamine amidotransferase type-2" evidence="10">
    <location>
        <begin position="24"/>
        <end position="235"/>
    </location>
</feature>
<dbReference type="NCBIfam" id="TIGR01536">
    <property type="entry name" value="asn_synth_AEB"/>
    <property type="match status" value="1"/>
</dbReference>
<dbReference type="GO" id="GO:0005524">
    <property type="term" value="F:ATP binding"/>
    <property type="evidence" value="ECO:0007669"/>
    <property type="project" value="UniProtKB-KW"/>
</dbReference>
<name>A0A7S8IZH8_9BACT</name>
<evidence type="ECO:0000313" key="11">
    <source>
        <dbReference type="EMBL" id="QPD04109.1"/>
    </source>
</evidence>
<dbReference type="KEGG" id="nkf:Nkreftii_001883"/>
<proteinExistence type="inferred from homology"/>
<evidence type="ECO:0000256" key="3">
    <source>
        <dbReference type="ARBA" id="ARBA00012737"/>
    </source>
</evidence>
<dbReference type="InterPro" id="IPR033738">
    <property type="entry name" value="AsnB_N"/>
</dbReference>
<dbReference type="SUPFAM" id="SSF52402">
    <property type="entry name" value="Adenine nucleotide alpha hydrolases-like"/>
    <property type="match status" value="1"/>
</dbReference>
<gene>
    <name evidence="11" type="ORF">Nkreftii_001883</name>
</gene>
<accession>A0A7S8IZH8</accession>
<dbReference type="CDD" id="cd01991">
    <property type="entry name" value="Asn_synthase_B_C"/>
    <property type="match status" value="1"/>
</dbReference>
<dbReference type="GO" id="GO:0006529">
    <property type="term" value="P:asparagine biosynthetic process"/>
    <property type="evidence" value="ECO:0007669"/>
    <property type="project" value="UniProtKB-KW"/>
</dbReference>
<dbReference type="Proteomes" id="UP000593737">
    <property type="component" value="Chromosome"/>
</dbReference>
<dbReference type="PROSITE" id="PS51278">
    <property type="entry name" value="GATASE_TYPE_2"/>
    <property type="match status" value="1"/>
</dbReference>
<dbReference type="Pfam" id="PF00733">
    <property type="entry name" value="Asn_synthase"/>
    <property type="match status" value="1"/>
</dbReference>
<dbReference type="AlphaFoldDB" id="A0A7S8IZH8"/>
<organism evidence="11 12">
    <name type="scientific">Candidatus Nitrospira kreftii</name>
    <dbReference type="NCBI Taxonomy" id="2652173"/>
    <lineage>
        <taxon>Bacteria</taxon>
        <taxon>Pseudomonadati</taxon>
        <taxon>Nitrospirota</taxon>
        <taxon>Nitrospiria</taxon>
        <taxon>Nitrospirales</taxon>
        <taxon>Nitrospiraceae</taxon>
        <taxon>Nitrospira</taxon>
    </lineage>
</organism>
<sequence>MSASGKNWNAVTVPCVRKANSTMCGICGIIGEDDGDVLQRMLQRLVHRGPDEEGIYRQPGAALGARRLRVIDPEGGHQPVHNENRTVWAVMNGEIYNYRELRRDLMSKGHQLSTRSDTEVLVHLYEEEGFEAFCRLRGMFAVALWDQERRIAWLIRDRLGIKPLYYAIRPSEAGVGTRVVFSSEIPSLLEAVPNWRLRPESIAEYVMQLYVPGPDTTIAGVHQLRPGQAMKISGGQVELLRYYSPDDDLRSSQSWTINETAKDVLQTFEETVNAHLVSDVPLGLFLSGGLDSASLLAIMAKSQNGPIKTFSIGYEHPSDQSFNELESARFLATHFKTTHVETILRPDAVSLISKVVAGMGEPFADASAIPTYLVSEVARQTVTVALSGIGGDELFGGYPRYLGLRTAAHYQYLPQRIRERVATWSHHLYGHETSRDQAGRLKRFLQDGHLSLQEQYRRWTTFIPAEWSGTLWGERLEAMFAGDRPLGPTDMLFDQWPSSDPASCAMGVDLQSYLPDDLLRMADRMSMVHSLELRVPFCDHRLLAAALRIPSRVRFTGWQLKGFMRRMLRGLLPDQILRAPKQGFMVPMARWLREDLHEMVHDLLADDVIRKRGYVKPAYVRWLLDEHESRRRNFSDQLYALIVLELWHQGLSVSASDRTTVTAIS</sequence>
<dbReference type="Gene3D" id="3.60.20.10">
    <property type="entry name" value="Glutamine Phosphoribosylpyrophosphate, subunit 1, domain 1"/>
    <property type="match status" value="1"/>
</dbReference>
<keyword evidence="4 9" id="KW-0547">Nucleotide-binding</keyword>
<keyword evidence="8" id="KW-0028">Amino-acid biosynthesis</keyword>
<dbReference type="InterPro" id="IPR029055">
    <property type="entry name" value="Ntn_hydrolases_N"/>
</dbReference>
<feature type="binding site" evidence="9">
    <location>
        <position position="312"/>
    </location>
    <ligand>
        <name>ATP</name>
        <dbReference type="ChEBI" id="CHEBI:30616"/>
    </ligand>
</feature>
<evidence type="ECO:0000256" key="8">
    <source>
        <dbReference type="PIRSR" id="PIRSR001589-1"/>
    </source>
</evidence>
<keyword evidence="8" id="KW-0061">Asparagine biosynthesis</keyword>
<evidence type="ECO:0000256" key="7">
    <source>
        <dbReference type="ARBA" id="ARBA00048741"/>
    </source>
</evidence>
<feature type="active site" description="For GATase activity" evidence="8">
    <location>
        <position position="24"/>
    </location>
</feature>
<dbReference type="GO" id="GO:0005829">
    <property type="term" value="C:cytosol"/>
    <property type="evidence" value="ECO:0007669"/>
    <property type="project" value="TreeGrafter"/>
</dbReference>
<evidence type="ECO:0000256" key="1">
    <source>
        <dbReference type="ARBA" id="ARBA00005187"/>
    </source>
</evidence>
<dbReference type="Gene3D" id="3.40.50.620">
    <property type="entry name" value="HUPs"/>
    <property type="match status" value="2"/>
</dbReference>
<protein>
    <recommendedName>
        <fullName evidence="3">asparagine synthase (glutamine-hydrolyzing)</fullName>
        <ecNumber evidence="3">6.3.5.4</ecNumber>
    </recommendedName>
</protein>
<dbReference type="EMBL" id="CP047423">
    <property type="protein sequence ID" value="QPD04109.1"/>
    <property type="molecule type" value="Genomic_DNA"/>
</dbReference>
<dbReference type="InterPro" id="IPR014729">
    <property type="entry name" value="Rossmann-like_a/b/a_fold"/>
</dbReference>
<dbReference type="GO" id="GO:0004066">
    <property type="term" value="F:asparagine synthase (glutamine-hydrolyzing) activity"/>
    <property type="evidence" value="ECO:0007669"/>
    <property type="project" value="UniProtKB-EC"/>
</dbReference>
<comment type="catalytic activity">
    <reaction evidence="7">
        <text>L-aspartate + L-glutamine + ATP + H2O = L-asparagine + L-glutamate + AMP + diphosphate + H(+)</text>
        <dbReference type="Rhea" id="RHEA:12228"/>
        <dbReference type="ChEBI" id="CHEBI:15377"/>
        <dbReference type="ChEBI" id="CHEBI:15378"/>
        <dbReference type="ChEBI" id="CHEBI:29985"/>
        <dbReference type="ChEBI" id="CHEBI:29991"/>
        <dbReference type="ChEBI" id="CHEBI:30616"/>
        <dbReference type="ChEBI" id="CHEBI:33019"/>
        <dbReference type="ChEBI" id="CHEBI:58048"/>
        <dbReference type="ChEBI" id="CHEBI:58359"/>
        <dbReference type="ChEBI" id="CHEBI:456215"/>
        <dbReference type="EC" id="6.3.5.4"/>
    </reaction>
</comment>
<dbReference type="CDD" id="cd00712">
    <property type="entry name" value="AsnB"/>
    <property type="match status" value="1"/>
</dbReference>
<dbReference type="PANTHER" id="PTHR43284:SF1">
    <property type="entry name" value="ASPARAGINE SYNTHETASE"/>
    <property type="match status" value="1"/>
</dbReference>
<dbReference type="InterPro" id="IPR017932">
    <property type="entry name" value="GATase_2_dom"/>
</dbReference>
<dbReference type="InterPro" id="IPR006426">
    <property type="entry name" value="Asn_synth_AEB"/>
</dbReference>
<dbReference type="Pfam" id="PF13537">
    <property type="entry name" value="GATase_7"/>
    <property type="match status" value="1"/>
</dbReference>
<evidence type="ECO:0000256" key="5">
    <source>
        <dbReference type="ARBA" id="ARBA00022840"/>
    </source>
</evidence>
<dbReference type="InterPro" id="IPR001962">
    <property type="entry name" value="Asn_synthase"/>
</dbReference>
<reference evidence="11 12" key="1">
    <citation type="journal article" date="2020" name="ISME J.">
        <title>Enrichment and physiological characterization of a novel comammox Nitrospira indicates ammonium inhibition of complete nitrification.</title>
        <authorList>
            <person name="Sakoula D."/>
            <person name="Koch H."/>
            <person name="Frank J."/>
            <person name="Jetten M.S.M."/>
            <person name="van Kessel M.A.H.J."/>
            <person name="Lucker S."/>
        </authorList>
    </citation>
    <scope>NUCLEOTIDE SEQUENCE [LARGE SCALE GENOMIC DNA]</scope>
    <source>
        <strain evidence="11">Comreactor17</strain>
    </source>
</reference>
<dbReference type="InterPro" id="IPR051786">
    <property type="entry name" value="ASN_synthetase/amidase"/>
</dbReference>
<dbReference type="PIRSF" id="PIRSF001589">
    <property type="entry name" value="Asn_synthetase_glu-h"/>
    <property type="match status" value="1"/>
</dbReference>
<dbReference type="EC" id="6.3.5.4" evidence="3"/>
<dbReference type="SUPFAM" id="SSF56235">
    <property type="entry name" value="N-terminal nucleophile aminohydrolases (Ntn hydrolases)"/>
    <property type="match status" value="1"/>
</dbReference>
<evidence type="ECO:0000256" key="9">
    <source>
        <dbReference type="PIRSR" id="PIRSR001589-2"/>
    </source>
</evidence>